<accession>A0A239K9R8</accession>
<dbReference type="GO" id="GO:0022857">
    <property type="term" value="F:transmembrane transporter activity"/>
    <property type="evidence" value="ECO:0007669"/>
    <property type="project" value="InterPro"/>
</dbReference>
<feature type="transmembrane region" description="Helical" evidence="9">
    <location>
        <begin position="484"/>
        <end position="505"/>
    </location>
</feature>
<feature type="transmembrane region" description="Helical" evidence="9">
    <location>
        <begin position="316"/>
        <end position="336"/>
    </location>
</feature>
<evidence type="ECO:0000256" key="4">
    <source>
        <dbReference type="ARBA" id="ARBA00022475"/>
    </source>
</evidence>
<evidence type="ECO:0000256" key="9">
    <source>
        <dbReference type="SAM" id="Phobius"/>
    </source>
</evidence>
<evidence type="ECO:0000256" key="7">
    <source>
        <dbReference type="ARBA" id="ARBA00023136"/>
    </source>
</evidence>
<evidence type="ECO:0000259" key="10">
    <source>
        <dbReference type="PROSITE" id="PS50850"/>
    </source>
</evidence>
<feature type="region of interest" description="Disordered" evidence="8">
    <location>
        <begin position="1"/>
        <end position="21"/>
    </location>
</feature>
<comment type="subcellular location">
    <subcellularLocation>
        <location evidence="1">Cell membrane</location>
        <topology evidence="1">Multi-pass membrane protein</topology>
    </subcellularLocation>
</comment>
<dbReference type="InterPro" id="IPR020846">
    <property type="entry name" value="MFS_dom"/>
</dbReference>
<proteinExistence type="inferred from homology"/>
<evidence type="ECO:0000313" key="11">
    <source>
        <dbReference type="EMBL" id="SNT14845.1"/>
    </source>
</evidence>
<feature type="transmembrane region" description="Helical" evidence="9">
    <location>
        <begin position="213"/>
        <end position="234"/>
    </location>
</feature>
<dbReference type="SUPFAM" id="SSF103473">
    <property type="entry name" value="MFS general substrate transporter"/>
    <property type="match status" value="1"/>
</dbReference>
<dbReference type="EMBL" id="FZOD01000026">
    <property type="protein sequence ID" value="SNT14845.1"/>
    <property type="molecule type" value="Genomic_DNA"/>
</dbReference>
<keyword evidence="7 9" id="KW-0472">Membrane</keyword>
<dbReference type="Proteomes" id="UP000198282">
    <property type="component" value="Unassembled WGS sequence"/>
</dbReference>
<feature type="transmembrane region" description="Helical" evidence="9">
    <location>
        <begin position="348"/>
        <end position="367"/>
    </location>
</feature>
<dbReference type="AlphaFoldDB" id="A0A239K9R8"/>
<keyword evidence="4" id="KW-1003">Cell membrane</keyword>
<dbReference type="CDD" id="cd17502">
    <property type="entry name" value="MFS_Azr1_MDR_like"/>
    <property type="match status" value="1"/>
</dbReference>
<evidence type="ECO:0000256" key="6">
    <source>
        <dbReference type="ARBA" id="ARBA00022989"/>
    </source>
</evidence>
<feature type="compositionally biased region" description="Basic and acidic residues" evidence="8">
    <location>
        <begin position="524"/>
        <end position="543"/>
    </location>
</feature>
<evidence type="ECO:0000256" key="2">
    <source>
        <dbReference type="ARBA" id="ARBA00007520"/>
    </source>
</evidence>
<evidence type="ECO:0000256" key="3">
    <source>
        <dbReference type="ARBA" id="ARBA00022448"/>
    </source>
</evidence>
<protein>
    <submittedName>
        <fullName evidence="11">Drug resistance transporter, EmrB/QacA subfamily</fullName>
    </submittedName>
</protein>
<feature type="transmembrane region" description="Helical" evidence="9">
    <location>
        <begin position="180"/>
        <end position="201"/>
    </location>
</feature>
<dbReference type="InterPro" id="IPR004638">
    <property type="entry name" value="EmrB-like"/>
</dbReference>
<comment type="similarity">
    <text evidence="2">Belongs to the major facilitator superfamily. TCR/Tet family.</text>
</comment>
<dbReference type="PRINTS" id="PR01036">
    <property type="entry name" value="TCRTETB"/>
</dbReference>
<gene>
    <name evidence="11" type="ORF">SAMN05216276_102644</name>
</gene>
<feature type="transmembrane region" description="Helical" evidence="9">
    <location>
        <begin position="246"/>
        <end position="263"/>
    </location>
</feature>
<evidence type="ECO:0000256" key="5">
    <source>
        <dbReference type="ARBA" id="ARBA00022692"/>
    </source>
</evidence>
<feature type="transmembrane region" description="Helical" evidence="9">
    <location>
        <begin position="123"/>
        <end position="144"/>
    </location>
</feature>
<dbReference type="RefSeq" id="WP_218825449.1">
    <property type="nucleotide sequence ID" value="NZ_FZOD01000026.1"/>
</dbReference>
<feature type="domain" description="Major facilitator superfamily (MFS) profile" evidence="10">
    <location>
        <begin position="29"/>
        <end position="509"/>
    </location>
</feature>
<dbReference type="PANTHER" id="PTHR23501:SF197">
    <property type="entry name" value="COMD"/>
    <property type="match status" value="1"/>
</dbReference>
<name>A0A239K9R8_9ACTN</name>
<dbReference type="NCBIfam" id="TIGR00711">
    <property type="entry name" value="efflux_EmrB"/>
    <property type="match status" value="1"/>
</dbReference>
<feature type="region of interest" description="Disordered" evidence="8">
    <location>
        <begin position="515"/>
        <end position="559"/>
    </location>
</feature>
<feature type="transmembrane region" description="Helical" evidence="9">
    <location>
        <begin position="156"/>
        <end position="174"/>
    </location>
</feature>
<feature type="transmembrane region" description="Helical" evidence="9">
    <location>
        <begin position="63"/>
        <end position="82"/>
    </location>
</feature>
<evidence type="ECO:0000256" key="1">
    <source>
        <dbReference type="ARBA" id="ARBA00004651"/>
    </source>
</evidence>
<dbReference type="GO" id="GO:0005886">
    <property type="term" value="C:plasma membrane"/>
    <property type="evidence" value="ECO:0007669"/>
    <property type="project" value="UniProtKB-SubCell"/>
</dbReference>
<dbReference type="InterPro" id="IPR011701">
    <property type="entry name" value="MFS"/>
</dbReference>
<dbReference type="PROSITE" id="PS50850">
    <property type="entry name" value="MFS"/>
    <property type="match status" value="1"/>
</dbReference>
<feature type="transmembrane region" description="Helical" evidence="9">
    <location>
        <begin position="373"/>
        <end position="397"/>
    </location>
</feature>
<dbReference type="FunFam" id="1.20.1720.10:FF:000004">
    <property type="entry name" value="EmrB/QacA family drug resistance transporter"/>
    <property type="match status" value="1"/>
</dbReference>
<dbReference type="PANTHER" id="PTHR23501">
    <property type="entry name" value="MAJOR FACILITATOR SUPERFAMILY"/>
    <property type="match status" value="1"/>
</dbReference>
<evidence type="ECO:0000256" key="8">
    <source>
        <dbReference type="SAM" id="MobiDB-lite"/>
    </source>
</evidence>
<dbReference type="Pfam" id="PF07690">
    <property type="entry name" value="MFS_1"/>
    <property type="match status" value="1"/>
</dbReference>
<feature type="transmembrane region" description="Helical" evidence="9">
    <location>
        <begin position="26"/>
        <end position="51"/>
    </location>
</feature>
<reference evidence="11 12" key="1">
    <citation type="submission" date="2017-06" db="EMBL/GenBank/DDBJ databases">
        <authorList>
            <person name="Kim H.J."/>
            <person name="Triplett B.A."/>
        </authorList>
    </citation>
    <scope>NUCLEOTIDE SEQUENCE [LARGE SCALE GENOMIC DNA]</scope>
    <source>
        <strain evidence="11 12">CGMCC 4.2132</strain>
    </source>
</reference>
<keyword evidence="3" id="KW-0813">Transport</keyword>
<sequence>MDHEGHSESRSEGHPGEKEPGRPRSLYFGVFGLMLGMFLAMLDGLIVGTALPTIVGDLGGLNHLSWVVTAYLLAAAATTPIWGKLGDLYGRKGTFMAAIVLFLAGSVLAGLSQDMGQLIAFRAVQGLGAGGLMVGALSIIGVLVPPRESGRLQSMIGAMLPVAFIGGPLVGGFLTDQLSWRWTFYVNVPVGIVALLIIGTGIRLRTERIRARIDYAGALLLTVGILTLTLLAAWGGNTYAWSSPQILALGAAGVLALAGFVYVERRAAEPVIPPRLFHNRNFTLAQILSFLVGAVMLSVTNYLPQYMQFVQGASPTASGLLLLPLMFGMLGAQLTVGHLISRNGRYRVYPILGGAVMAVGALVLLLLDVSTGTAVASALTLVTGLGLGLLMQSTMLITMNSADVRDMGAASGTVTLVRTIGGSLGIALLGAVYASRMEASLAGRLGSEAAHRMAAGGGQVTPALLRDMPASVRDAFRAAVSSGLHGILIGAAVLSVVAFAATWLIREIPLRTGAAQTDPTEPVEQAKHADPAEDAEQAEHAEDAEGISRPALAPAGTAD</sequence>
<dbReference type="Gene3D" id="1.20.1720.10">
    <property type="entry name" value="Multidrug resistance protein D"/>
    <property type="match status" value="1"/>
</dbReference>
<dbReference type="InterPro" id="IPR036259">
    <property type="entry name" value="MFS_trans_sf"/>
</dbReference>
<feature type="transmembrane region" description="Helical" evidence="9">
    <location>
        <begin position="284"/>
        <end position="304"/>
    </location>
</feature>
<keyword evidence="12" id="KW-1185">Reference proteome</keyword>
<dbReference type="Gene3D" id="1.20.1250.20">
    <property type="entry name" value="MFS general substrate transporter like domains"/>
    <property type="match status" value="1"/>
</dbReference>
<keyword evidence="5 9" id="KW-0812">Transmembrane</keyword>
<evidence type="ECO:0000313" key="12">
    <source>
        <dbReference type="Proteomes" id="UP000198282"/>
    </source>
</evidence>
<keyword evidence="6 9" id="KW-1133">Transmembrane helix</keyword>
<organism evidence="11 12">
    <name type="scientific">Streptosporangium subroseum</name>
    <dbReference type="NCBI Taxonomy" id="106412"/>
    <lineage>
        <taxon>Bacteria</taxon>
        <taxon>Bacillati</taxon>
        <taxon>Actinomycetota</taxon>
        <taxon>Actinomycetes</taxon>
        <taxon>Streptosporangiales</taxon>
        <taxon>Streptosporangiaceae</taxon>
        <taxon>Streptosporangium</taxon>
    </lineage>
</organism>
<feature type="transmembrane region" description="Helical" evidence="9">
    <location>
        <begin position="409"/>
        <end position="434"/>
    </location>
</feature>
<feature type="transmembrane region" description="Helical" evidence="9">
    <location>
        <begin position="94"/>
        <end position="111"/>
    </location>
</feature>